<comment type="caution">
    <text evidence="2">The sequence shown here is derived from an EMBL/GenBank/DDBJ whole genome shotgun (WGS) entry which is preliminary data.</text>
</comment>
<dbReference type="EMBL" id="JACIJC010000001">
    <property type="protein sequence ID" value="MBB5684722.1"/>
    <property type="molecule type" value="Genomic_DNA"/>
</dbReference>
<protein>
    <submittedName>
        <fullName evidence="2">Uncharacterized protein</fullName>
    </submittedName>
</protein>
<organism evidence="2 3">
    <name type="scientific">Sphingobium boeckii</name>
    <dbReference type="NCBI Taxonomy" id="1082345"/>
    <lineage>
        <taxon>Bacteria</taxon>
        <taxon>Pseudomonadati</taxon>
        <taxon>Pseudomonadota</taxon>
        <taxon>Alphaproteobacteria</taxon>
        <taxon>Sphingomonadales</taxon>
        <taxon>Sphingomonadaceae</taxon>
        <taxon>Sphingobium</taxon>
    </lineage>
</organism>
<feature type="region of interest" description="Disordered" evidence="1">
    <location>
        <begin position="21"/>
        <end position="48"/>
    </location>
</feature>
<dbReference type="AlphaFoldDB" id="A0A7W9ED37"/>
<reference evidence="2 3" key="1">
    <citation type="submission" date="2020-08" db="EMBL/GenBank/DDBJ databases">
        <title>Genomic Encyclopedia of Type Strains, Phase IV (KMG-IV): sequencing the most valuable type-strain genomes for metagenomic binning, comparative biology and taxonomic classification.</title>
        <authorList>
            <person name="Goeker M."/>
        </authorList>
    </citation>
    <scope>NUCLEOTIDE SEQUENCE [LARGE SCALE GENOMIC DNA]</scope>
    <source>
        <strain evidence="2 3">DSM 25079</strain>
    </source>
</reference>
<proteinExistence type="predicted"/>
<evidence type="ECO:0000313" key="3">
    <source>
        <dbReference type="Proteomes" id="UP000549617"/>
    </source>
</evidence>
<sequence length="48" mass="5598">MSNVRRFSPRYQRVIPLRVRKNVSNDPLRSDGREMDAPGIANDIDQEQ</sequence>
<name>A0A7W9ED37_9SPHN</name>
<accession>A0A7W9ED37</accession>
<evidence type="ECO:0000256" key="1">
    <source>
        <dbReference type="SAM" id="MobiDB-lite"/>
    </source>
</evidence>
<dbReference type="RefSeq" id="WP_184015276.1">
    <property type="nucleotide sequence ID" value="NZ_JACIJC010000001.1"/>
</dbReference>
<dbReference type="Proteomes" id="UP000549617">
    <property type="component" value="Unassembled WGS sequence"/>
</dbReference>
<evidence type="ECO:0000313" key="2">
    <source>
        <dbReference type="EMBL" id="MBB5684722.1"/>
    </source>
</evidence>
<gene>
    <name evidence="2" type="ORF">FHS49_000713</name>
</gene>
<keyword evidence="3" id="KW-1185">Reference proteome</keyword>